<accession>A0A8H7W347</accession>
<dbReference type="EMBL" id="JAFJYH010000201">
    <property type="protein sequence ID" value="KAG4415991.1"/>
    <property type="molecule type" value="Genomic_DNA"/>
</dbReference>
<dbReference type="InterPro" id="IPR054289">
    <property type="entry name" value="DUF7025"/>
</dbReference>
<feature type="domain" description="AAA+ ATPase" evidence="2">
    <location>
        <begin position="478"/>
        <end position="605"/>
    </location>
</feature>
<keyword evidence="4" id="KW-1185">Reference proteome</keyword>
<gene>
    <name evidence="3" type="ORF">IFR04_010876</name>
</gene>
<protein>
    <recommendedName>
        <fullName evidence="2">AAA+ ATPase domain-containing protein</fullName>
    </recommendedName>
</protein>
<dbReference type="InterPro" id="IPR027417">
    <property type="entry name" value="P-loop_NTPase"/>
</dbReference>
<proteinExistence type="predicted"/>
<dbReference type="OrthoDB" id="10042665at2759"/>
<dbReference type="GO" id="GO:0016887">
    <property type="term" value="F:ATP hydrolysis activity"/>
    <property type="evidence" value="ECO:0007669"/>
    <property type="project" value="InterPro"/>
</dbReference>
<reference evidence="3" key="1">
    <citation type="submission" date="2021-02" db="EMBL/GenBank/DDBJ databases">
        <title>Genome sequence Cadophora malorum strain M34.</title>
        <authorList>
            <person name="Stefanovic E."/>
            <person name="Vu D."/>
            <person name="Scully C."/>
            <person name="Dijksterhuis J."/>
            <person name="Roader J."/>
            <person name="Houbraken J."/>
        </authorList>
    </citation>
    <scope>NUCLEOTIDE SEQUENCE</scope>
    <source>
        <strain evidence="3">M34</strain>
    </source>
</reference>
<comment type="caution">
    <text evidence="3">The sequence shown here is derived from an EMBL/GenBank/DDBJ whole genome shotgun (WGS) entry which is preliminary data.</text>
</comment>
<evidence type="ECO:0000256" key="1">
    <source>
        <dbReference type="SAM" id="MobiDB-lite"/>
    </source>
</evidence>
<feature type="region of interest" description="Disordered" evidence="1">
    <location>
        <begin position="25"/>
        <end position="56"/>
    </location>
</feature>
<dbReference type="PANTHER" id="PTHR46411">
    <property type="entry name" value="FAMILY ATPASE, PUTATIVE-RELATED"/>
    <property type="match status" value="1"/>
</dbReference>
<organism evidence="3 4">
    <name type="scientific">Cadophora malorum</name>
    <dbReference type="NCBI Taxonomy" id="108018"/>
    <lineage>
        <taxon>Eukaryota</taxon>
        <taxon>Fungi</taxon>
        <taxon>Dikarya</taxon>
        <taxon>Ascomycota</taxon>
        <taxon>Pezizomycotina</taxon>
        <taxon>Leotiomycetes</taxon>
        <taxon>Helotiales</taxon>
        <taxon>Ploettnerulaceae</taxon>
        <taxon>Cadophora</taxon>
    </lineage>
</organism>
<dbReference type="Proteomes" id="UP000664132">
    <property type="component" value="Unassembled WGS sequence"/>
</dbReference>
<dbReference type="SMART" id="SM00382">
    <property type="entry name" value="AAA"/>
    <property type="match status" value="1"/>
</dbReference>
<dbReference type="Pfam" id="PF22942">
    <property type="entry name" value="DUF7025"/>
    <property type="match status" value="1"/>
</dbReference>
<evidence type="ECO:0000259" key="2">
    <source>
        <dbReference type="SMART" id="SM00382"/>
    </source>
</evidence>
<evidence type="ECO:0000313" key="3">
    <source>
        <dbReference type="EMBL" id="KAG4415991.1"/>
    </source>
</evidence>
<evidence type="ECO:0000313" key="4">
    <source>
        <dbReference type="Proteomes" id="UP000664132"/>
    </source>
</evidence>
<dbReference type="GO" id="GO:0005524">
    <property type="term" value="F:ATP binding"/>
    <property type="evidence" value="ECO:0007669"/>
    <property type="project" value="InterPro"/>
</dbReference>
<dbReference type="SUPFAM" id="SSF52540">
    <property type="entry name" value="P-loop containing nucleoside triphosphate hydrolases"/>
    <property type="match status" value="1"/>
</dbReference>
<dbReference type="Pfam" id="PF00004">
    <property type="entry name" value="AAA"/>
    <property type="match status" value="1"/>
</dbReference>
<dbReference type="Gene3D" id="3.40.50.300">
    <property type="entry name" value="P-loop containing nucleotide triphosphate hydrolases"/>
    <property type="match status" value="1"/>
</dbReference>
<sequence length="680" mass="76326">MADTSGIRSAMEALADQFNLKIVDDNKKEESSSESEGAATPSTETPAKEVDPALEGATVGSISNIKDLYQGPEDSQGRAQWLDKYPEDAEEAAENEETEKYAFIARKTKCFTGRKKFDIDSIIVNSPKVKEVLGEVFEKYPGVTCTLDRLVFAAPFEPFVHRWSEFKEAVEEERDPLTRTHLGLLHKLLSQELKDTIKALEDYVLHGVTTFEHVWAIFHPGCTVYCRSGGVPTALSFYSGSYESGQCGKYFELTLEPIGWNGTAFGRGTERVAIYSFTGTRPIKDLSACPLSFHPEQDGIRAALVRRGKKYEELAGYHYKAYEGVALSWDAQGKLIPITVSGRIIIDTESFDRHNPTKSESYTDDLNEADFSLSEAPTSFKAMVSSLENDFGAQETAPKVRLTADGHLICKSSVPGYSLKLKKWMLFFVEFVKEIVWNDNAFSKLVLPDDTKELLMSFVESQVENKNTFDDVIQGKGKGIIMLLSGPPGVGKTLTAESVAESMHIPLYMMSAGDLGIRPEEVEDALQKILEMVAKWDAILLLDECDVFLEERTANDLERNKLVSIFLRTLEYYEGILFLTTNRVANMDAAFQSRIHVSMEYSDLTRDARRQIWANFLELSKQESDISEEDLDYLSGVTLNGRQIKNILKTSFLLSMRKKTPLRREFIDIVLAIEGRRPDA</sequence>
<dbReference type="InterPro" id="IPR003593">
    <property type="entry name" value="AAA+_ATPase"/>
</dbReference>
<dbReference type="AlphaFoldDB" id="A0A8H7W347"/>
<name>A0A8H7W347_9HELO</name>
<dbReference type="CDD" id="cd19481">
    <property type="entry name" value="RecA-like_protease"/>
    <property type="match status" value="1"/>
</dbReference>
<dbReference type="InterPro" id="IPR003959">
    <property type="entry name" value="ATPase_AAA_core"/>
</dbReference>
<dbReference type="PANTHER" id="PTHR46411:SF3">
    <property type="entry name" value="AAA+ ATPASE DOMAIN-CONTAINING PROTEIN"/>
    <property type="match status" value="1"/>
</dbReference>